<feature type="signal peptide" evidence="1">
    <location>
        <begin position="1"/>
        <end position="17"/>
    </location>
</feature>
<evidence type="ECO:0000256" key="1">
    <source>
        <dbReference type="SAM" id="SignalP"/>
    </source>
</evidence>
<dbReference type="Pfam" id="PF13709">
    <property type="entry name" value="DUF4159"/>
    <property type="match status" value="1"/>
</dbReference>
<organism evidence="3 4">
    <name type="scientific">Flavobacterium turcicum</name>
    <dbReference type="NCBI Taxonomy" id="2764718"/>
    <lineage>
        <taxon>Bacteria</taxon>
        <taxon>Pseudomonadati</taxon>
        <taxon>Bacteroidota</taxon>
        <taxon>Flavobacteriia</taxon>
        <taxon>Flavobacteriales</taxon>
        <taxon>Flavobacteriaceae</taxon>
        <taxon>Flavobacterium</taxon>
    </lineage>
</organism>
<keyword evidence="1" id="KW-0732">Signal</keyword>
<accession>A0ABR7JFS6</accession>
<feature type="chain" id="PRO_5046500726" evidence="1">
    <location>
        <begin position="18"/>
        <end position="212"/>
    </location>
</feature>
<name>A0ABR7JFS6_9FLAO</name>
<dbReference type="EMBL" id="JACRUM010000003">
    <property type="protein sequence ID" value="MBC5863340.1"/>
    <property type="molecule type" value="Genomic_DNA"/>
</dbReference>
<reference evidence="3 4" key="1">
    <citation type="submission" date="2020-08" db="EMBL/GenBank/DDBJ databases">
        <title>Description of novel Flavobacterium F-400 isolate.</title>
        <authorList>
            <person name="Saticioglu I."/>
            <person name="Duman M."/>
            <person name="Altun S."/>
        </authorList>
    </citation>
    <scope>NUCLEOTIDE SEQUENCE [LARGE SCALE GENOMIC DNA]</scope>
    <source>
        <strain evidence="3 4">F-400</strain>
    </source>
</reference>
<comment type="caution">
    <text evidence="3">The sequence shown here is derived from an EMBL/GenBank/DDBJ whole genome shotgun (WGS) entry which is preliminary data.</text>
</comment>
<dbReference type="InterPro" id="IPR025297">
    <property type="entry name" value="DUF4159"/>
</dbReference>
<gene>
    <name evidence="3" type="ORF">H8R26_07885</name>
</gene>
<protein>
    <submittedName>
        <fullName evidence="3">DUF4159 domain-containing protein</fullName>
    </submittedName>
</protein>
<evidence type="ECO:0000259" key="2">
    <source>
        <dbReference type="Pfam" id="PF13709"/>
    </source>
</evidence>
<evidence type="ECO:0000313" key="4">
    <source>
        <dbReference type="Proteomes" id="UP000621670"/>
    </source>
</evidence>
<sequence length="212" mass="24036">MKKITYLLLLLTSPLWAQEIALVKYSGGGDWYANPTSLPNLIQFCNASIQTRIKNKPATVETASPDLHSYPYVHLTGHGNVVFNDAEVNNLRDYLMAGGFLHIDDNYGLDQYIRKEIKKIFPNNELIELPATHAIFQKPYSFPNGLPKIHEHDGKRPQAFGIFIANKLVLLYTYECDLGDGWEDAEVNNDPKDVRDKALKMGANIIHYVFNN</sequence>
<evidence type="ECO:0000313" key="3">
    <source>
        <dbReference type="EMBL" id="MBC5863340.1"/>
    </source>
</evidence>
<dbReference type="Gene3D" id="3.40.50.12140">
    <property type="entry name" value="Domain of unknown function DUF4159"/>
    <property type="match status" value="1"/>
</dbReference>
<dbReference type="Proteomes" id="UP000621670">
    <property type="component" value="Unassembled WGS sequence"/>
</dbReference>
<feature type="domain" description="DUF4159" evidence="2">
    <location>
        <begin position="20"/>
        <end position="210"/>
    </location>
</feature>
<keyword evidence="4" id="KW-1185">Reference proteome</keyword>
<proteinExistence type="predicted"/>
<dbReference type="RefSeq" id="WP_166135318.1">
    <property type="nucleotide sequence ID" value="NZ_JAAOBY010000003.1"/>
</dbReference>